<dbReference type="SUPFAM" id="SSF48452">
    <property type="entry name" value="TPR-like"/>
    <property type="match status" value="1"/>
</dbReference>
<dbReference type="Pfam" id="PF13877">
    <property type="entry name" value="RPAP3_C"/>
    <property type="match status" value="1"/>
</dbReference>
<evidence type="ECO:0000256" key="1">
    <source>
        <dbReference type="ARBA" id="ARBA00022737"/>
    </source>
</evidence>
<evidence type="ECO:0000256" key="2">
    <source>
        <dbReference type="ARBA" id="ARBA00022803"/>
    </source>
</evidence>
<dbReference type="Proteomes" id="UP001161247">
    <property type="component" value="Chromosome 4"/>
</dbReference>
<reference evidence="6" key="1">
    <citation type="submission" date="2023-03" db="EMBL/GenBank/DDBJ databases">
        <authorList>
            <person name="Julca I."/>
        </authorList>
    </citation>
    <scope>NUCLEOTIDE SEQUENCE</scope>
</reference>
<proteinExistence type="predicted"/>
<dbReference type="AlphaFoldDB" id="A0AAV1D7V4"/>
<keyword evidence="1" id="KW-0677">Repeat</keyword>
<feature type="domain" description="RNA-polymerase II-associated protein 3-like C-terminal" evidence="5">
    <location>
        <begin position="338"/>
        <end position="427"/>
    </location>
</feature>
<dbReference type="SMART" id="SM00028">
    <property type="entry name" value="TPR"/>
    <property type="match status" value="3"/>
</dbReference>
<dbReference type="InterPro" id="IPR019734">
    <property type="entry name" value="TPR_rpt"/>
</dbReference>
<dbReference type="InterPro" id="IPR025986">
    <property type="entry name" value="RPAP3-like_C"/>
</dbReference>
<evidence type="ECO:0000313" key="6">
    <source>
        <dbReference type="EMBL" id="CAI9103531.1"/>
    </source>
</evidence>
<feature type="region of interest" description="Disordered" evidence="4">
    <location>
        <begin position="32"/>
        <end position="86"/>
    </location>
</feature>
<name>A0AAV1D7V4_OLDCO</name>
<sequence length="462" mass="51694">MAGRVPSKHGRDHAQDVEGLLNNLQDWELSFKDKEKKLKPQPQDKGKYLPAQRRNVGNGFQPSNSSKIGQMPAAQKPHSVSSSGKHDYLKDYDELSKLSSSILATESSVDANSEKELGNDFFKKKNYNEAIDCYSRSIALSPTAVAYANRAMAYIKLRRFQEAESDCSEALNLDDQYTKAYSRRSTARKELGKLKESLEDVDFALKLEPQSQELKKQYTEVKTLLEKDVVNKLSKASCSSLQGSRKKAKASIEVDDSVNTVQSRTSTSDGKMIVEMQDNQQKTTHGESALEVHGESSHWNAAKGKKKLGKQALMPSVQELSTRVASLYKAQAAKNISPPNTARQFETSWQDLSGDHNLQACLLKTILPTSLPHLFKSALSAPILMDIIRCIATFFIEDMDSAVQYLQNVTKTPRFDVIVMCLPSTDKSVLAKLWNEVFSKATPEYDEILGQLRARYRVPEQK</sequence>
<feature type="repeat" description="TPR" evidence="3">
    <location>
        <begin position="178"/>
        <end position="211"/>
    </location>
</feature>
<evidence type="ECO:0000313" key="7">
    <source>
        <dbReference type="Proteomes" id="UP001161247"/>
    </source>
</evidence>
<evidence type="ECO:0000256" key="3">
    <source>
        <dbReference type="PROSITE-ProRule" id="PRU00339"/>
    </source>
</evidence>
<accession>A0AAV1D7V4</accession>
<dbReference type="PANTHER" id="PTHR47329:SF1">
    <property type="entry name" value="OS05G0129900 PROTEIN"/>
    <property type="match status" value="1"/>
</dbReference>
<keyword evidence="7" id="KW-1185">Reference proteome</keyword>
<dbReference type="PANTHER" id="PTHR47329">
    <property type="entry name" value="OS05G0129900 PROTEIN"/>
    <property type="match status" value="1"/>
</dbReference>
<dbReference type="Pfam" id="PF07719">
    <property type="entry name" value="TPR_2"/>
    <property type="match status" value="1"/>
</dbReference>
<feature type="compositionally biased region" description="Polar residues" evidence="4">
    <location>
        <begin position="58"/>
        <end position="68"/>
    </location>
</feature>
<feature type="repeat" description="TPR" evidence="3">
    <location>
        <begin position="111"/>
        <end position="144"/>
    </location>
</feature>
<dbReference type="Gene3D" id="1.25.40.10">
    <property type="entry name" value="Tetratricopeptide repeat domain"/>
    <property type="match status" value="1"/>
</dbReference>
<evidence type="ECO:0000256" key="4">
    <source>
        <dbReference type="SAM" id="MobiDB-lite"/>
    </source>
</evidence>
<dbReference type="EMBL" id="OX459121">
    <property type="protein sequence ID" value="CAI9103531.1"/>
    <property type="molecule type" value="Genomic_DNA"/>
</dbReference>
<keyword evidence="2 3" id="KW-0802">TPR repeat</keyword>
<gene>
    <name evidence="6" type="ORF">OLC1_LOCUS12674</name>
</gene>
<dbReference type="InterPro" id="IPR011990">
    <property type="entry name" value="TPR-like_helical_dom_sf"/>
</dbReference>
<organism evidence="6 7">
    <name type="scientific">Oldenlandia corymbosa var. corymbosa</name>
    <dbReference type="NCBI Taxonomy" id="529605"/>
    <lineage>
        <taxon>Eukaryota</taxon>
        <taxon>Viridiplantae</taxon>
        <taxon>Streptophyta</taxon>
        <taxon>Embryophyta</taxon>
        <taxon>Tracheophyta</taxon>
        <taxon>Spermatophyta</taxon>
        <taxon>Magnoliopsida</taxon>
        <taxon>eudicotyledons</taxon>
        <taxon>Gunneridae</taxon>
        <taxon>Pentapetalae</taxon>
        <taxon>asterids</taxon>
        <taxon>lamiids</taxon>
        <taxon>Gentianales</taxon>
        <taxon>Rubiaceae</taxon>
        <taxon>Rubioideae</taxon>
        <taxon>Spermacoceae</taxon>
        <taxon>Hedyotis-Oldenlandia complex</taxon>
        <taxon>Oldenlandia</taxon>
    </lineage>
</organism>
<feature type="compositionally biased region" description="Basic and acidic residues" evidence="4">
    <location>
        <begin position="32"/>
        <end position="47"/>
    </location>
</feature>
<evidence type="ECO:0000259" key="5">
    <source>
        <dbReference type="Pfam" id="PF13877"/>
    </source>
</evidence>
<dbReference type="InterPro" id="IPR013105">
    <property type="entry name" value="TPR_2"/>
</dbReference>
<protein>
    <submittedName>
        <fullName evidence="6">OLC1v1002031C1</fullName>
    </submittedName>
</protein>
<dbReference type="PROSITE" id="PS50005">
    <property type="entry name" value="TPR"/>
    <property type="match status" value="2"/>
</dbReference>